<dbReference type="PANTHER" id="PTHR14030">
    <property type="entry name" value="MITOTIC CHECKPOINT SERINE/THREONINE-PROTEIN KINASE BUB1"/>
    <property type="match status" value="1"/>
</dbReference>
<keyword evidence="2" id="KW-0158">Chromosome</keyword>
<feature type="domain" description="BUB1 N-terminal" evidence="6">
    <location>
        <begin position="194"/>
        <end position="365"/>
    </location>
</feature>
<keyword evidence="4" id="KW-0137">Centromere</keyword>
<dbReference type="SMART" id="SM00777">
    <property type="entry name" value="Mad3_BUB1_I"/>
    <property type="match status" value="1"/>
</dbReference>
<evidence type="ECO:0000313" key="8">
    <source>
        <dbReference type="Proteomes" id="UP000280104"/>
    </source>
</evidence>
<dbReference type="InterPro" id="IPR011009">
    <property type="entry name" value="Kinase-like_dom_sf"/>
</dbReference>
<dbReference type="Gene3D" id="1.25.40.430">
    <property type="match status" value="1"/>
</dbReference>
<dbReference type="Pfam" id="PF00069">
    <property type="entry name" value="Pkinase"/>
    <property type="match status" value="1"/>
</dbReference>
<protein>
    <submittedName>
        <fullName evidence="7">Uncharacterized protein</fullName>
    </submittedName>
</protein>
<dbReference type="SUPFAM" id="SSF56112">
    <property type="entry name" value="Protein kinase-like (PK-like)"/>
    <property type="match status" value="1"/>
</dbReference>
<sequence length="732" mass="81806">MPRRNLAPRPTTMPRGRNHEISDGAHLLLLGDLLLELVRLLPERLHLCSARLLPGSSSSSSLSLSLSLSLRCARSSTPVGGGPYTLKERNSAATKSRPFIKGCKNGLGPRLPISAQQRAPRAFSSVVRSQKKSCALSIPSNQRKKKVVRSQNSNKIFPILLLPPLRCVALPIPHSVPPPGMVLIERTPCAGAAPFSPLQRSTPRASREASPPSDPILPYLRSIKKAIDEIRAHPECYHAALEQLKIYVTECIDKYGDDYQYSTDPRLLKIWILYGDAVSDFDKVYAHLEEKRMFLEDALLYESYALFLCAQGRALEADKVYGIGISRKAEPLDHLKKMHINFLKQLESIVEESDEDAQPKPSKIQKREFTVVDPWSDSTMSNLLTKISGGLKKLTGYHKSNKIYSGKVPLTSSHNALKNKDVELGGRKYHIKGSPGTGAFAKLYKASVDGNTEEIVALKVQKPAFPWEFYMYRQLDTRISDIQRPSYGYAHEVHVFADVSVLVCNFLPYGTLLDAINSHLVVGQHMDEVLCIYYTIEMLHMLETLHSVGIIHGDFKPDNMLVCYPSEEITDDTFRSETRSGQNQGLCLIDWGRGIDVNLFPAGTGFLADCGTSGFSCIEMQEERSWTYQVDTFGLCVVAHMMLHGEEMSIAKVPGTGGSYMYQPKLSFKRYWNVALWKQLFTTLLNPGSNGNHVGDLRSLRRSFQEYMCSNYQLVVKLNQLLAKQKASLCSS</sequence>
<dbReference type="GO" id="GO:0032991">
    <property type="term" value="C:protein-containing complex"/>
    <property type="evidence" value="ECO:0007669"/>
    <property type="project" value="UniProtKB-ARBA"/>
</dbReference>
<dbReference type="InterPro" id="IPR008271">
    <property type="entry name" value="Ser/Thr_kinase_AS"/>
</dbReference>
<comment type="subcellular location">
    <subcellularLocation>
        <location evidence="1">Chromosome</location>
        <location evidence="1">Centromere</location>
        <location evidence="1">Kinetochore</location>
    </subcellularLocation>
</comment>
<dbReference type="Proteomes" id="UP000280104">
    <property type="component" value="Chromosome II"/>
</dbReference>
<evidence type="ECO:0000259" key="5">
    <source>
        <dbReference type="PROSITE" id="PS50011"/>
    </source>
</evidence>
<dbReference type="SMART" id="SM00220">
    <property type="entry name" value="S_TKc"/>
    <property type="match status" value="1"/>
</dbReference>
<name>A0A7H4LG26_WHEAT</name>
<evidence type="ECO:0000256" key="3">
    <source>
        <dbReference type="ARBA" id="ARBA00022838"/>
    </source>
</evidence>
<dbReference type="GO" id="GO:0007094">
    <property type="term" value="P:mitotic spindle assembly checkpoint signaling"/>
    <property type="evidence" value="ECO:0007669"/>
    <property type="project" value="InterPro"/>
</dbReference>
<evidence type="ECO:0000313" key="7">
    <source>
        <dbReference type="EMBL" id="SPT17564.1"/>
    </source>
</evidence>
<dbReference type="PROSITE" id="PS00108">
    <property type="entry name" value="PROTEIN_KINASE_ST"/>
    <property type="match status" value="1"/>
</dbReference>
<dbReference type="GO" id="GO:0000776">
    <property type="term" value="C:kinetochore"/>
    <property type="evidence" value="ECO:0007669"/>
    <property type="project" value="UniProtKB-KW"/>
</dbReference>
<dbReference type="Gene3D" id="1.10.510.10">
    <property type="entry name" value="Transferase(Phosphotransferase) domain 1"/>
    <property type="match status" value="1"/>
</dbReference>
<evidence type="ECO:0000256" key="2">
    <source>
        <dbReference type="ARBA" id="ARBA00022454"/>
    </source>
</evidence>
<evidence type="ECO:0000256" key="4">
    <source>
        <dbReference type="ARBA" id="ARBA00023328"/>
    </source>
</evidence>
<dbReference type="PROSITE" id="PS50011">
    <property type="entry name" value="PROTEIN_KINASE_DOM"/>
    <property type="match status" value="1"/>
</dbReference>
<dbReference type="Pfam" id="PF08311">
    <property type="entry name" value="Mad3_BUB1_I"/>
    <property type="match status" value="1"/>
</dbReference>
<dbReference type="EMBL" id="LS480641">
    <property type="protein sequence ID" value="SPT17564.1"/>
    <property type="molecule type" value="Genomic_DNA"/>
</dbReference>
<proteinExistence type="predicted"/>
<reference evidence="7 8" key="1">
    <citation type="submission" date="2018-05" db="EMBL/GenBank/DDBJ databases">
        <authorList>
            <person name="Thind KAUR A."/>
        </authorList>
    </citation>
    <scope>NUCLEOTIDE SEQUENCE [LARGE SCALE GENOMIC DNA]</scope>
</reference>
<dbReference type="GO" id="GO:0005524">
    <property type="term" value="F:ATP binding"/>
    <property type="evidence" value="ECO:0007669"/>
    <property type="project" value="InterPro"/>
</dbReference>
<dbReference type="PROSITE" id="PS51489">
    <property type="entry name" value="BUB1_N"/>
    <property type="match status" value="1"/>
</dbReference>
<accession>A0A7H4LG26</accession>
<feature type="domain" description="Protein kinase" evidence="5">
    <location>
        <begin position="429"/>
        <end position="732"/>
    </location>
</feature>
<evidence type="ECO:0000256" key="1">
    <source>
        <dbReference type="ARBA" id="ARBA00004629"/>
    </source>
</evidence>
<dbReference type="PANTHER" id="PTHR14030:SF4">
    <property type="entry name" value="BUB1 KINASE, ISOFORM A-RELATED"/>
    <property type="match status" value="1"/>
</dbReference>
<dbReference type="InterPro" id="IPR013212">
    <property type="entry name" value="Mad3/Bub1_I"/>
</dbReference>
<dbReference type="InterPro" id="IPR000719">
    <property type="entry name" value="Prot_kinase_dom"/>
</dbReference>
<keyword evidence="3" id="KW-0995">Kinetochore</keyword>
<evidence type="ECO:0000259" key="6">
    <source>
        <dbReference type="PROSITE" id="PS51489"/>
    </source>
</evidence>
<organism evidence="7 8">
    <name type="scientific">Triticum aestivum</name>
    <name type="common">Wheat</name>
    <dbReference type="NCBI Taxonomy" id="4565"/>
    <lineage>
        <taxon>Eukaryota</taxon>
        <taxon>Viridiplantae</taxon>
        <taxon>Streptophyta</taxon>
        <taxon>Embryophyta</taxon>
        <taxon>Tracheophyta</taxon>
        <taxon>Spermatophyta</taxon>
        <taxon>Magnoliopsida</taxon>
        <taxon>Liliopsida</taxon>
        <taxon>Poales</taxon>
        <taxon>Poaceae</taxon>
        <taxon>BOP clade</taxon>
        <taxon>Pooideae</taxon>
        <taxon>Triticodae</taxon>
        <taxon>Triticeae</taxon>
        <taxon>Triticinae</taxon>
        <taxon>Triticum</taxon>
    </lineage>
</organism>
<dbReference type="GO" id="GO:0004672">
    <property type="term" value="F:protein kinase activity"/>
    <property type="evidence" value="ECO:0007669"/>
    <property type="project" value="InterPro"/>
</dbReference>
<dbReference type="InterPro" id="IPR015661">
    <property type="entry name" value="Bub1/Mad3"/>
</dbReference>
<gene>
    <name evidence="7" type="ORF">CAMPLR22A2D_LOCUS2174</name>
</gene>
<dbReference type="AlphaFoldDB" id="A0A7H4LG26"/>